<reference evidence="3" key="1">
    <citation type="journal article" date="2022" name="Int. J. Syst. Evol. Microbiol.">
        <title>Granulimonas faecalis gen. nov., sp. nov., and Leptogranulimonas caecicola gen. nov., sp. nov., novel lactate-producing Atopobiaceae bacteria isolated from mouse intestines, and an emended description of the family Atopobiaceae.</title>
        <authorList>
            <person name="Morinaga K."/>
            <person name="Kusada H."/>
            <person name="Sakamoto S."/>
            <person name="Murakami T."/>
            <person name="Toyoda A."/>
            <person name="Mori H."/>
            <person name="Meng X.Y."/>
            <person name="Takashino M."/>
            <person name="Murotomi K."/>
            <person name="Tamaki H."/>
        </authorList>
    </citation>
    <scope>NUCLEOTIDE SEQUENCE</scope>
    <source>
        <strain evidence="3">OPF53</strain>
    </source>
</reference>
<gene>
    <name evidence="3" type="primary">garA</name>
    <name evidence="3" type="ORF">ATOP_09570</name>
</gene>
<evidence type="ECO:0000313" key="4">
    <source>
        <dbReference type="Proteomes" id="UP001055025"/>
    </source>
</evidence>
<sequence>MQNNPGASQNNQAASDSTTIFRMPSTDATVPDLMGAQRLANPTLSIVKGPHTGTTFVLDTPEVTIGRDPSNTVFLNDMTVSRHHAKMHLAPGADTVEDLGSLNGTWVDGAIVNRAMLEDGSTIQIGTFRMIFHTTQSTSRIQTGA</sequence>
<dbReference type="InterPro" id="IPR008984">
    <property type="entry name" value="SMAD_FHA_dom_sf"/>
</dbReference>
<dbReference type="PROSITE" id="PS50006">
    <property type="entry name" value="FHA_DOMAIN"/>
    <property type="match status" value="1"/>
</dbReference>
<dbReference type="AlphaFoldDB" id="A0AAV5B240"/>
<dbReference type="Gene3D" id="2.60.200.20">
    <property type="match status" value="1"/>
</dbReference>
<dbReference type="SUPFAM" id="SSF49879">
    <property type="entry name" value="SMAD/FHA domain"/>
    <property type="match status" value="1"/>
</dbReference>
<name>A0AAV5B240_9ACTN</name>
<keyword evidence="4" id="KW-1185">Reference proteome</keyword>
<dbReference type="EMBL" id="BQKC01000001">
    <property type="protein sequence ID" value="GJM55302.1"/>
    <property type="molecule type" value="Genomic_DNA"/>
</dbReference>
<keyword evidence="1" id="KW-0597">Phosphoprotein</keyword>
<accession>A0AAV5B240</accession>
<evidence type="ECO:0000256" key="1">
    <source>
        <dbReference type="ARBA" id="ARBA00022553"/>
    </source>
</evidence>
<feature type="domain" description="FHA" evidence="2">
    <location>
        <begin position="63"/>
        <end position="112"/>
    </location>
</feature>
<evidence type="ECO:0000259" key="2">
    <source>
        <dbReference type="PROSITE" id="PS50006"/>
    </source>
</evidence>
<dbReference type="Pfam" id="PF00498">
    <property type="entry name" value="FHA"/>
    <property type="match status" value="1"/>
</dbReference>
<evidence type="ECO:0000313" key="3">
    <source>
        <dbReference type="EMBL" id="GJM55302.1"/>
    </source>
</evidence>
<dbReference type="Proteomes" id="UP001055025">
    <property type="component" value="Unassembled WGS sequence"/>
</dbReference>
<organism evidence="3 4">
    <name type="scientific">Granulimonas faecalis</name>
    <dbReference type="NCBI Taxonomy" id="2894155"/>
    <lineage>
        <taxon>Bacteria</taxon>
        <taxon>Bacillati</taxon>
        <taxon>Actinomycetota</taxon>
        <taxon>Coriobacteriia</taxon>
        <taxon>Coriobacteriales</taxon>
        <taxon>Kribbibacteriaceae</taxon>
        <taxon>Granulimonas</taxon>
    </lineage>
</organism>
<proteinExistence type="predicted"/>
<comment type="caution">
    <text evidence="3">The sequence shown here is derived from an EMBL/GenBank/DDBJ whole genome shotgun (WGS) entry which is preliminary data.</text>
</comment>
<dbReference type="RefSeq" id="WP_135977389.1">
    <property type="nucleotide sequence ID" value="NZ_BQKC01000001.1"/>
</dbReference>
<dbReference type="InterPro" id="IPR000253">
    <property type="entry name" value="FHA_dom"/>
</dbReference>
<protein>
    <submittedName>
        <fullName evidence="3">Glycogen accumulation regulator GarA</fullName>
    </submittedName>
</protein>
<dbReference type="SMART" id="SM00240">
    <property type="entry name" value="FHA"/>
    <property type="match status" value="1"/>
</dbReference>